<dbReference type="EnsemblMetazoa" id="AALFPA23_004151.R4960">
    <property type="protein sequence ID" value="AALFPA23_004151.P4960"/>
    <property type="gene ID" value="AALFPA23_004151"/>
</dbReference>
<keyword evidence="2" id="KW-1003">Cell membrane</keyword>
<dbReference type="InterPro" id="IPR052665">
    <property type="entry name" value="Neuropeptide-GPCR"/>
</dbReference>
<dbReference type="RefSeq" id="XP_062712314.1">
    <property type="nucleotide sequence ID" value="XM_062856330.1"/>
</dbReference>
<sequence>MLSLLVWAYIRQYATEPSFEPEHSNDDVSGKSLEQQHDFLDVLIGTQRGTRHHVATVQDNRSHQYWYNDTANAASRRVNLTSFRHIPLSAARVGVKRNSVPDLEGEIGVVNLNHYNCCATANERRPSSIMRFGDNSSNLLITEQSANVVEVSTGSTTSGGQVSSLVDQVASAAAVAAGASETNINDSVVGVVGCPSGVGGAEDAFSMNITPALSQVLLAPTSASGSGAIISVAAATATKVAASNDNVTSEEINSFYFYETEQFAVLWALFTVIVLGNSAVLVTLLLNKNRKSRMNFFIKQLAIADLCVGLLSVLTDIIWRMTVSWKAGNVACKAIRFAQASVTYASTYVLVALSIDRYDAITHPMNFSGCWNRARRLVAAAWSLSALFSLPIFYLYQEKSIQGRKQCWIDLGEAWRWQVYMCWVASSLFVLPALIISACYAIIVKTIWAKGAIMGPIDRTRNGIADLASRRASSRGIIPKAKVKTVKMTIVIVIVFVLCWSPYIVFDLLQVFGQIPDTQTNIAIATFIQSLAPLNSAANPLIYCLFSTQVCRMIKRLPPFRWLLSSEWCCKNPDGPAGRGPLRNGMVLNRGQRGLQNHNSSDSMRTLTTSLTISSQRSCIRPSRVVIVERPKVTLAMSEV</sequence>
<dbReference type="PROSITE" id="PS50262">
    <property type="entry name" value="G_PROTEIN_RECEP_F1_2"/>
    <property type="match status" value="1"/>
</dbReference>
<evidence type="ECO:0000256" key="9">
    <source>
        <dbReference type="ARBA" id="ARBA00023224"/>
    </source>
</evidence>
<keyword evidence="6 10" id="KW-0472">Membrane</keyword>
<evidence type="ECO:0000256" key="5">
    <source>
        <dbReference type="ARBA" id="ARBA00023040"/>
    </source>
</evidence>
<feature type="transmembrane region" description="Helical" evidence="10">
    <location>
        <begin position="376"/>
        <end position="397"/>
    </location>
</feature>
<evidence type="ECO:0000313" key="12">
    <source>
        <dbReference type="EnsemblMetazoa" id="AALFPA23_004151.P4960"/>
    </source>
</evidence>
<keyword evidence="7 10" id="KW-0675">Receptor</keyword>
<name>A0ABM1XZ00_AEDAL</name>
<dbReference type="PRINTS" id="PR00237">
    <property type="entry name" value="GPCRRHODOPSN"/>
</dbReference>
<proteinExistence type="inferred from homology"/>
<keyword evidence="3 10" id="KW-0812">Transmembrane</keyword>
<dbReference type="InterPro" id="IPR001817">
    <property type="entry name" value="Vasoprsn_rcpt"/>
</dbReference>
<dbReference type="PROSITE" id="PS00237">
    <property type="entry name" value="G_PROTEIN_RECEP_F1_1"/>
    <property type="match status" value="1"/>
</dbReference>
<dbReference type="CDD" id="cd15197">
    <property type="entry name" value="7tmA_NPSR"/>
    <property type="match status" value="1"/>
</dbReference>
<evidence type="ECO:0000256" key="6">
    <source>
        <dbReference type="ARBA" id="ARBA00023136"/>
    </source>
</evidence>
<keyword evidence="13" id="KW-1185">Reference proteome</keyword>
<keyword evidence="5 10" id="KW-0297">G-protein coupled receptor</keyword>
<dbReference type="Proteomes" id="UP000069940">
    <property type="component" value="Unassembled WGS sequence"/>
</dbReference>
<keyword evidence="4 10" id="KW-1133">Transmembrane helix</keyword>
<evidence type="ECO:0000256" key="3">
    <source>
        <dbReference type="ARBA" id="ARBA00022692"/>
    </source>
</evidence>
<feature type="transmembrane region" description="Helical" evidence="10">
    <location>
        <begin position="485"/>
        <end position="506"/>
    </location>
</feature>
<dbReference type="InterPro" id="IPR017452">
    <property type="entry name" value="GPCR_Rhodpsn_7TM"/>
</dbReference>
<reference evidence="13" key="1">
    <citation type="journal article" date="2015" name="Proc. Natl. Acad. Sci. U.S.A.">
        <title>Genome sequence of the Asian Tiger mosquito, Aedes albopictus, reveals insights into its biology, genetics, and evolution.</title>
        <authorList>
            <person name="Chen X.G."/>
            <person name="Jiang X."/>
            <person name="Gu J."/>
            <person name="Xu M."/>
            <person name="Wu Y."/>
            <person name="Deng Y."/>
            <person name="Zhang C."/>
            <person name="Bonizzoni M."/>
            <person name="Dermauw W."/>
            <person name="Vontas J."/>
            <person name="Armbruster P."/>
            <person name="Huang X."/>
            <person name="Yang Y."/>
            <person name="Zhang H."/>
            <person name="He W."/>
            <person name="Peng H."/>
            <person name="Liu Y."/>
            <person name="Wu K."/>
            <person name="Chen J."/>
            <person name="Lirakis M."/>
            <person name="Topalis P."/>
            <person name="Van Leeuwen T."/>
            <person name="Hall A.B."/>
            <person name="Jiang X."/>
            <person name="Thorpe C."/>
            <person name="Mueller R.L."/>
            <person name="Sun C."/>
            <person name="Waterhouse R.M."/>
            <person name="Yan G."/>
            <person name="Tu Z.J."/>
            <person name="Fang X."/>
            <person name="James A.A."/>
        </authorList>
    </citation>
    <scope>NUCLEOTIDE SEQUENCE [LARGE SCALE GENOMIC DNA]</scope>
    <source>
        <strain evidence="13">Foshan</strain>
    </source>
</reference>
<feature type="transmembrane region" description="Helical" evidence="10">
    <location>
        <begin position="526"/>
        <end position="546"/>
    </location>
</feature>
<feature type="transmembrane region" description="Helical" evidence="10">
    <location>
        <begin position="298"/>
        <end position="322"/>
    </location>
</feature>
<keyword evidence="9 10" id="KW-0807">Transducer</keyword>
<dbReference type="InterPro" id="IPR000276">
    <property type="entry name" value="GPCR_Rhodpsn"/>
</dbReference>
<evidence type="ECO:0000256" key="8">
    <source>
        <dbReference type="ARBA" id="ARBA00023180"/>
    </source>
</evidence>
<evidence type="ECO:0000256" key="10">
    <source>
        <dbReference type="RuleBase" id="RU046427"/>
    </source>
</evidence>
<feature type="transmembrane region" description="Helical" evidence="10">
    <location>
        <begin position="417"/>
        <end position="444"/>
    </location>
</feature>
<dbReference type="PANTHER" id="PTHR24224:SF6">
    <property type="entry name" value="CARDIOACCELERATORY PEPTIDE RECEPTOR-RELATED"/>
    <property type="match status" value="1"/>
</dbReference>
<dbReference type="PRINTS" id="PR00896">
    <property type="entry name" value="VASOPRESSINR"/>
</dbReference>
<dbReference type="RefSeq" id="XP_062712315.1">
    <property type="nucleotide sequence ID" value="XM_062856331.1"/>
</dbReference>
<evidence type="ECO:0000256" key="7">
    <source>
        <dbReference type="ARBA" id="ARBA00023170"/>
    </source>
</evidence>
<feature type="transmembrane region" description="Helical" evidence="10">
    <location>
        <begin position="334"/>
        <end position="355"/>
    </location>
</feature>
<keyword evidence="8 10" id="KW-0325">Glycoprotein</keyword>
<dbReference type="EnsemblMetazoa" id="AALFPA23_004151.R4961">
    <property type="protein sequence ID" value="AALFPA23_004151.P4961"/>
    <property type="gene ID" value="AALFPA23_004151"/>
</dbReference>
<evidence type="ECO:0000259" key="11">
    <source>
        <dbReference type="PROSITE" id="PS50262"/>
    </source>
</evidence>
<evidence type="ECO:0000256" key="4">
    <source>
        <dbReference type="ARBA" id="ARBA00022989"/>
    </source>
</evidence>
<protein>
    <recommendedName>
        <fullName evidence="11">G-protein coupled receptors family 1 profile domain-containing protein</fullName>
    </recommendedName>
</protein>
<organism evidence="12 13">
    <name type="scientific">Aedes albopictus</name>
    <name type="common">Asian tiger mosquito</name>
    <name type="synonym">Stegomyia albopicta</name>
    <dbReference type="NCBI Taxonomy" id="7160"/>
    <lineage>
        <taxon>Eukaryota</taxon>
        <taxon>Metazoa</taxon>
        <taxon>Ecdysozoa</taxon>
        <taxon>Arthropoda</taxon>
        <taxon>Hexapoda</taxon>
        <taxon>Insecta</taxon>
        <taxon>Pterygota</taxon>
        <taxon>Neoptera</taxon>
        <taxon>Endopterygota</taxon>
        <taxon>Diptera</taxon>
        <taxon>Nematocera</taxon>
        <taxon>Culicoidea</taxon>
        <taxon>Culicidae</taxon>
        <taxon>Culicinae</taxon>
        <taxon>Aedini</taxon>
        <taxon>Aedes</taxon>
        <taxon>Stegomyia</taxon>
    </lineage>
</organism>
<dbReference type="SUPFAM" id="SSF81321">
    <property type="entry name" value="Family A G protein-coupled receptor-like"/>
    <property type="match status" value="1"/>
</dbReference>
<feature type="transmembrane region" description="Helical" evidence="10">
    <location>
        <begin position="264"/>
        <end position="286"/>
    </location>
</feature>
<feature type="domain" description="G-protein coupled receptors family 1 profile" evidence="11">
    <location>
        <begin position="276"/>
        <end position="543"/>
    </location>
</feature>
<accession>A0ABM1XZ00</accession>
<dbReference type="PANTHER" id="PTHR24224">
    <property type="entry name" value="CARDIOACCELERATORY PEPTIDE RECEPTOR-RELATED"/>
    <property type="match status" value="1"/>
</dbReference>
<evidence type="ECO:0000256" key="1">
    <source>
        <dbReference type="ARBA" id="ARBA00004651"/>
    </source>
</evidence>
<reference evidence="12" key="2">
    <citation type="submission" date="2025-05" db="UniProtKB">
        <authorList>
            <consortium name="EnsemblMetazoa"/>
        </authorList>
    </citation>
    <scope>IDENTIFICATION</scope>
    <source>
        <strain evidence="12">Foshan</strain>
    </source>
</reference>
<evidence type="ECO:0000256" key="2">
    <source>
        <dbReference type="ARBA" id="ARBA00022475"/>
    </source>
</evidence>
<evidence type="ECO:0000313" key="13">
    <source>
        <dbReference type="Proteomes" id="UP000069940"/>
    </source>
</evidence>
<comment type="subcellular location">
    <subcellularLocation>
        <location evidence="1 10">Cell membrane</location>
        <topology evidence="1 10">Multi-pass membrane protein</topology>
    </subcellularLocation>
</comment>
<comment type="similarity">
    <text evidence="10">Belongs to the G-protein coupled receptor 1 family. Vasopressin/oxytocin receptor subfamily.</text>
</comment>
<dbReference type="GeneID" id="109429221"/>
<dbReference type="Pfam" id="PF00001">
    <property type="entry name" value="7tm_1"/>
    <property type="match status" value="1"/>
</dbReference>
<dbReference type="Gene3D" id="1.20.1070.10">
    <property type="entry name" value="Rhodopsin 7-helix transmembrane proteins"/>
    <property type="match status" value="1"/>
</dbReference>